<feature type="compositionally biased region" description="Basic and acidic residues" evidence="2">
    <location>
        <begin position="231"/>
        <end position="244"/>
    </location>
</feature>
<sequence length="1525" mass="174339">MFKANKKKPPIVKEKVDFKLEFHATKVPQRGWDKLLVSLIPLDTNKVSAKTGKSTVKNGACLWPEPVYESPLVFQDPVGNGKDATAPYKLLVSMGLSRFGILGEATIDLAKYMQAVVPVSVSLQLQNCSAGSILHVKIQRVGLDVGRKGLEDQPKVHTAAQQTILDVNTSYLDHVDTALLATADRVSDFMILGSKQQGFTFFNVDLLQEDCVSTSCLSSDSLEPPQTPEVSESRPYGRERRGEELASPCSSIGSCSGRQDLGNAIQDYAKFDEMDTPNHLYEHSPQENDANLCFSNPNSRKSIGNSTKEQEFGIGLMAKELRSQSFRNLEEHNAILEQQHIEDLSKNEELQRSLALLKEERDNLRLEMNNMCFLGGNLHARGTEEIKLHELQDELEYEKGLNSNLSLQLKKIQDSNSDLLLEIQDLERQLQQKENKEQKNADKDPHVTVDSLKKELEELERDSHELTEENMNLISQLKQANEKLKLKEEVIEQLQLKINNVSSLSGEMETAKLKDEVEDLRSKLRDCEESYESKLSSGRTLIDDLNSSIMMVRSKNARLERELQNSEQHVSELLEEIESVKVKMEGFERERSQFVSQKAQVNAFREKASRAEQEHRGVLKRLEDLETLNKDLKAEKNRDLSAMKKQVQDSQEQALAADIKCKEALQAVENLKKEKLNLDKEISMLLNTKKAAEANVTELQSFNVILQEKLHLEQMQNAELLQKCEEMETKNAQLFAEGRANVSQINVLEERIVVLEASIKEMETKAYNLQQENLTYVSHIKELEVQLGTYEKEKIDMQSSKSASEVKLQELLALNEELSEKLKNAQEDIEWARENTNTLVNEIRELEGEIKSDAVAQQHLKESISGLESQKLSWQSQFDELSKKNEQLEQEILVVEKSWKDVSDEKNQLLVSLDEQKKEHQNVEISLQKVIRQQQKEIQQLTASASEPAIQQALLDASTLRDEKLALEKELRNVQEILMQANKDIRDHEEKVKHAVMEASIRTDEKLELEENVLKLEQMLKQAEKDVISLKQNLDFQFQEATLKEQETTKKLSKFATEAQTVQDEKLELLQKIMALEAQCSAAEIEKRKLLMAMTKMESDLEALQKEKKESERAFFGLKEEKESLKVSLGTVFKIESELEVLKKEKEAREKSFVSLNQEKEHLELSLSIVKQDMLTLQEEMKQNADALNLWEQSKTALKKSADELIIMKEHIREFELKLLEEHLEKEKLQKKIACMEEELQQKVAILDSIQVEEKGNNLFLNSSNLSDPDSRTVAGEREFAAMPSNDETCDAAGLREKVIYLEEELNLKVFELEALKQQLKEQQSQLLSVTDQLDMVKQQLLRKEQAIDATQLIKEIHNLQDENASLYQEKVDLMSAQEALQKETDSLKEEKEALELALSSFSSACGGEILSQRISALEMELTEVLEANNMYKKELQSAFAKQHNVQMAALEKLGSVDQVIQDLADLKRKNMLLEEELRDMQQRYFNMSLQFAEVEAEREELVMTIRNLRGSKNKKLMPHNSINF</sequence>
<protein>
    <recommendedName>
        <fullName evidence="3">C2 NT-type domain-containing protein</fullName>
    </recommendedName>
</protein>
<evidence type="ECO:0000256" key="2">
    <source>
        <dbReference type="SAM" id="MobiDB-lite"/>
    </source>
</evidence>
<proteinExistence type="predicted"/>
<reference evidence="4" key="1">
    <citation type="submission" date="2021-08" db="EMBL/GenBank/DDBJ databases">
        <title>WGS assembly of Ceratopteris richardii.</title>
        <authorList>
            <person name="Marchant D.B."/>
            <person name="Chen G."/>
            <person name="Jenkins J."/>
            <person name="Shu S."/>
            <person name="Leebens-Mack J."/>
            <person name="Grimwood J."/>
            <person name="Schmutz J."/>
            <person name="Soltis P."/>
            <person name="Soltis D."/>
            <person name="Chen Z.-H."/>
        </authorList>
    </citation>
    <scope>NUCLEOTIDE SEQUENCE</scope>
    <source>
        <strain evidence="4">Whitten #5841</strain>
        <tissue evidence="4">Leaf</tissue>
    </source>
</reference>
<dbReference type="PANTHER" id="PTHR47270:SF3">
    <property type="entry name" value="HYPOTETICAL PROTEIN"/>
    <property type="match status" value="1"/>
</dbReference>
<evidence type="ECO:0000313" key="4">
    <source>
        <dbReference type="EMBL" id="KAH7291689.1"/>
    </source>
</evidence>
<dbReference type="OrthoDB" id="2018427at2759"/>
<organism evidence="4 5">
    <name type="scientific">Ceratopteris richardii</name>
    <name type="common">Triangle waterfern</name>
    <dbReference type="NCBI Taxonomy" id="49495"/>
    <lineage>
        <taxon>Eukaryota</taxon>
        <taxon>Viridiplantae</taxon>
        <taxon>Streptophyta</taxon>
        <taxon>Embryophyta</taxon>
        <taxon>Tracheophyta</taxon>
        <taxon>Polypodiopsida</taxon>
        <taxon>Polypodiidae</taxon>
        <taxon>Polypodiales</taxon>
        <taxon>Pteridineae</taxon>
        <taxon>Pteridaceae</taxon>
        <taxon>Parkerioideae</taxon>
        <taxon>Ceratopteris</taxon>
    </lineage>
</organism>
<evidence type="ECO:0000259" key="3">
    <source>
        <dbReference type="PROSITE" id="PS51840"/>
    </source>
</evidence>
<dbReference type="PANTHER" id="PTHR47270">
    <property type="entry name" value="PROTEIN MLP1-LIKE"/>
    <property type="match status" value="1"/>
</dbReference>
<feature type="coiled-coil region" evidence="1">
    <location>
        <begin position="1303"/>
        <end position="1484"/>
    </location>
</feature>
<keyword evidence="1" id="KW-0175">Coiled coil</keyword>
<dbReference type="Proteomes" id="UP000825935">
    <property type="component" value="Chromosome 29"/>
</dbReference>
<dbReference type="EMBL" id="CM035434">
    <property type="protein sequence ID" value="KAH7291689.1"/>
    <property type="molecule type" value="Genomic_DNA"/>
</dbReference>
<dbReference type="InterPro" id="IPR019448">
    <property type="entry name" value="NT-C2"/>
</dbReference>
<evidence type="ECO:0000313" key="5">
    <source>
        <dbReference type="Proteomes" id="UP000825935"/>
    </source>
</evidence>
<dbReference type="PROSITE" id="PS51840">
    <property type="entry name" value="C2_NT"/>
    <property type="match status" value="1"/>
</dbReference>
<feature type="coiled-coil region" evidence="1">
    <location>
        <begin position="1212"/>
        <end position="1246"/>
    </location>
</feature>
<dbReference type="OMA" id="SPCENNV"/>
<feature type="domain" description="C2 NT-type" evidence="3">
    <location>
        <begin position="6"/>
        <end position="142"/>
    </location>
</feature>
<comment type="caution">
    <text evidence="4">The sequence shown here is derived from an EMBL/GenBank/DDBJ whole genome shotgun (WGS) entry which is preliminary data.</text>
</comment>
<dbReference type="Pfam" id="PF10358">
    <property type="entry name" value="NT-C2"/>
    <property type="match status" value="1"/>
</dbReference>
<keyword evidence="5" id="KW-1185">Reference proteome</keyword>
<accession>A0A8T2R5S8</accession>
<feature type="region of interest" description="Disordered" evidence="2">
    <location>
        <begin position="216"/>
        <end position="251"/>
    </location>
</feature>
<name>A0A8T2R5S8_CERRI</name>
<feature type="coiled-coil region" evidence="1">
    <location>
        <begin position="409"/>
        <end position="1159"/>
    </location>
</feature>
<gene>
    <name evidence="4" type="ORF">KP509_29G028700</name>
</gene>
<evidence type="ECO:0000256" key="1">
    <source>
        <dbReference type="SAM" id="Coils"/>
    </source>
</evidence>